<dbReference type="PANTHER" id="PTHR23521">
    <property type="entry name" value="TRANSPORTER MFS SUPERFAMILY"/>
    <property type="match status" value="1"/>
</dbReference>
<dbReference type="PROSITE" id="PS50850">
    <property type="entry name" value="MFS"/>
    <property type="match status" value="1"/>
</dbReference>
<evidence type="ECO:0000256" key="2">
    <source>
        <dbReference type="ARBA" id="ARBA00022989"/>
    </source>
</evidence>
<evidence type="ECO:0000256" key="4">
    <source>
        <dbReference type="SAM" id="Phobius"/>
    </source>
</evidence>
<keyword evidence="7" id="KW-1185">Reference proteome</keyword>
<proteinExistence type="predicted"/>
<feature type="transmembrane region" description="Helical" evidence="4">
    <location>
        <begin position="342"/>
        <end position="361"/>
    </location>
</feature>
<name>A0ABT8L302_9BACT</name>
<feature type="transmembrane region" description="Helical" evidence="4">
    <location>
        <begin position="373"/>
        <end position="392"/>
    </location>
</feature>
<feature type="transmembrane region" description="Helical" evidence="4">
    <location>
        <begin position="54"/>
        <end position="73"/>
    </location>
</feature>
<feature type="transmembrane region" description="Helical" evidence="4">
    <location>
        <begin position="307"/>
        <end position="330"/>
    </location>
</feature>
<feature type="domain" description="Major facilitator superfamily (MFS) profile" evidence="5">
    <location>
        <begin position="1"/>
        <end position="396"/>
    </location>
</feature>
<reference evidence="6" key="1">
    <citation type="submission" date="2023-06" db="EMBL/GenBank/DDBJ databases">
        <title>Genomic of Agaribacillus aureum.</title>
        <authorList>
            <person name="Wang G."/>
        </authorList>
    </citation>
    <scope>NUCLEOTIDE SEQUENCE</scope>
    <source>
        <strain evidence="6">BMA12</strain>
    </source>
</reference>
<keyword evidence="1 4" id="KW-0812">Transmembrane</keyword>
<dbReference type="PANTHER" id="PTHR23521:SF3">
    <property type="entry name" value="MFS TRANSPORTER"/>
    <property type="match status" value="1"/>
</dbReference>
<evidence type="ECO:0000313" key="6">
    <source>
        <dbReference type="EMBL" id="MDN5212084.1"/>
    </source>
</evidence>
<feature type="transmembrane region" description="Helical" evidence="4">
    <location>
        <begin position="282"/>
        <end position="301"/>
    </location>
</feature>
<dbReference type="InterPro" id="IPR011701">
    <property type="entry name" value="MFS"/>
</dbReference>
<dbReference type="Gene3D" id="1.20.1250.20">
    <property type="entry name" value="MFS general substrate transporter like domains"/>
    <property type="match status" value="1"/>
</dbReference>
<dbReference type="RefSeq" id="WP_346757409.1">
    <property type="nucleotide sequence ID" value="NZ_JAUJEB010000001.1"/>
</dbReference>
<feature type="transmembrane region" description="Helical" evidence="4">
    <location>
        <begin position="167"/>
        <end position="187"/>
    </location>
</feature>
<protein>
    <submittedName>
        <fullName evidence="6">MFS transporter</fullName>
    </submittedName>
</protein>
<evidence type="ECO:0000313" key="7">
    <source>
        <dbReference type="Proteomes" id="UP001172083"/>
    </source>
</evidence>
<organism evidence="6 7">
    <name type="scientific">Agaribacillus aureus</name>
    <dbReference type="NCBI Taxonomy" id="3051825"/>
    <lineage>
        <taxon>Bacteria</taxon>
        <taxon>Pseudomonadati</taxon>
        <taxon>Bacteroidota</taxon>
        <taxon>Cytophagia</taxon>
        <taxon>Cytophagales</taxon>
        <taxon>Splendidivirgaceae</taxon>
        <taxon>Agaribacillus</taxon>
    </lineage>
</organism>
<feature type="transmembrane region" description="Helical" evidence="4">
    <location>
        <begin position="220"/>
        <end position="241"/>
    </location>
</feature>
<dbReference type="InterPro" id="IPR036259">
    <property type="entry name" value="MFS_trans_sf"/>
</dbReference>
<feature type="transmembrane region" description="Helical" evidence="4">
    <location>
        <begin position="80"/>
        <end position="99"/>
    </location>
</feature>
<gene>
    <name evidence="6" type="ORF">QQ020_08475</name>
</gene>
<accession>A0ABT8L302</accession>
<feature type="transmembrane region" description="Helical" evidence="4">
    <location>
        <begin position="253"/>
        <end position="275"/>
    </location>
</feature>
<keyword evidence="3 4" id="KW-0472">Membrane</keyword>
<feature type="transmembrane region" description="Helical" evidence="4">
    <location>
        <begin position="135"/>
        <end position="155"/>
    </location>
</feature>
<evidence type="ECO:0000256" key="1">
    <source>
        <dbReference type="ARBA" id="ARBA00022692"/>
    </source>
</evidence>
<dbReference type="EMBL" id="JAUJEB010000001">
    <property type="protein sequence ID" value="MDN5212084.1"/>
    <property type="molecule type" value="Genomic_DNA"/>
</dbReference>
<evidence type="ECO:0000256" key="3">
    <source>
        <dbReference type="ARBA" id="ARBA00023136"/>
    </source>
</evidence>
<evidence type="ECO:0000259" key="5">
    <source>
        <dbReference type="PROSITE" id="PS50850"/>
    </source>
</evidence>
<keyword evidence="2 4" id="KW-1133">Transmembrane helix</keyword>
<dbReference type="Proteomes" id="UP001172083">
    <property type="component" value="Unassembled WGS sequence"/>
</dbReference>
<dbReference type="InterPro" id="IPR020846">
    <property type="entry name" value="MFS_dom"/>
</dbReference>
<feature type="transmembrane region" description="Helical" evidence="4">
    <location>
        <begin position="12"/>
        <end position="34"/>
    </location>
</feature>
<sequence>MKNHPPRRPARILPIIIFSQFAGTSLWFAGNAVIKDLQNEFSLGNHAVEDLTSAVQLGFILGTLVFAALSVADRFSPSKVFLYAAILGALSNLGVYFLANGFAGLVLFRFLTGFFLAGIYPVGMKIAADWYERGLGDALGFLVGALVIGTSFPHLLKNFTHGLDWKLLIFATSGLAMFGGVLIYAFVPNGPFRKSMSHFEWRSVYKVFENQSFRSAAFGYFGHMWELYSFWALIPWILAFYKEAHADAEFDVSFWSFTIIAIGGLGCVIGGKLSLRAGSSKIAFYALLISGLCCLLSPVAFDLNNLWFLIFLLIWGLAVVADSPQFSTLVAQTAPSEMKGTALTIVNSIGFAITIISLQFLKQVGFWFHEKFMFMWLAVGPALGCIAIFRLLKKGL</sequence>
<comment type="caution">
    <text evidence="6">The sequence shown here is derived from an EMBL/GenBank/DDBJ whole genome shotgun (WGS) entry which is preliminary data.</text>
</comment>
<dbReference type="Pfam" id="PF07690">
    <property type="entry name" value="MFS_1"/>
    <property type="match status" value="1"/>
</dbReference>
<feature type="transmembrane region" description="Helical" evidence="4">
    <location>
        <begin position="105"/>
        <end position="123"/>
    </location>
</feature>
<dbReference type="SUPFAM" id="SSF103473">
    <property type="entry name" value="MFS general substrate transporter"/>
    <property type="match status" value="1"/>
</dbReference>